<dbReference type="AlphaFoldDB" id="A0A3P6H784"/>
<keyword evidence="7" id="KW-0472">Membrane</keyword>
<organism evidence="10 11">
    <name type="scientific">Mesocestoides corti</name>
    <name type="common">Flatworm</name>
    <dbReference type="NCBI Taxonomy" id="53468"/>
    <lineage>
        <taxon>Eukaryota</taxon>
        <taxon>Metazoa</taxon>
        <taxon>Spiralia</taxon>
        <taxon>Lophotrochozoa</taxon>
        <taxon>Platyhelminthes</taxon>
        <taxon>Cestoda</taxon>
        <taxon>Eucestoda</taxon>
        <taxon>Cyclophyllidea</taxon>
        <taxon>Mesocestoididae</taxon>
        <taxon>Mesocestoides</taxon>
    </lineage>
</organism>
<evidence type="ECO:0000256" key="4">
    <source>
        <dbReference type="ARBA" id="ARBA00022553"/>
    </source>
</evidence>
<dbReference type="Pfam" id="PF00102">
    <property type="entry name" value="Y_phosphatase"/>
    <property type="match status" value="1"/>
</dbReference>
<dbReference type="GO" id="GO:0005634">
    <property type="term" value="C:nucleus"/>
    <property type="evidence" value="ECO:0007669"/>
    <property type="project" value="TreeGrafter"/>
</dbReference>
<dbReference type="EC" id="3.1.3.48" evidence="3"/>
<gene>
    <name evidence="10" type="ORF">MCOS_LOCUS2643</name>
</gene>
<dbReference type="PANTHER" id="PTHR46047">
    <property type="entry name" value="TYROSINE-PROTEIN PHOSPHATASE NON-RECEPTOR TYPE 61F"/>
    <property type="match status" value="1"/>
</dbReference>
<dbReference type="Gene3D" id="3.90.190.10">
    <property type="entry name" value="Protein tyrosine phosphatase superfamily"/>
    <property type="match status" value="1"/>
</dbReference>
<dbReference type="SUPFAM" id="SSF52799">
    <property type="entry name" value="(Phosphotyrosine protein) phosphatases II"/>
    <property type="match status" value="1"/>
</dbReference>
<dbReference type="InterPro" id="IPR029021">
    <property type="entry name" value="Prot-tyrosine_phosphatase-like"/>
</dbReference>
<dbReference type="SMART" id="SM00194">
    <property type="entry name" value="PTPc"/>
    <property type="match status" value="1"/>
</dbReference>
<feature type="domain" description="Tyrosine specific protein phosphatases" evidence="9">
    <location>
        <begin position="135"/>
        <end position="182"/>
    </location>
</feature>
<keyword evidence="6" id="KW-0904">Protein phosphatase</keyword>
<dbReference type="InterPro" id="IPR000242">
    <property type="entry name" value="PTP_cat"/>
</dbReference>
<reference evidence="10 11" key="1">
    <citation type="submission" date="2018-10" db="EMBL/GenBank/DDBJ databases">
        <authorList>
            <consortium name="Pathogen Informatics"/>
        </authorList>
    </citation>
    <scope>NUCLEOTIDE SEQUENCE [LARGE SCALE GENOMIC DNA]</scope>
</reference>
<dbReference type="InterPro" id="IPR003595">
    <property type="entry name" value="Tyr_Pase_cat"/>
</dbReference>
<evidence type="ECO:0000259" key="8">
    <source>
        <dbReference type="PROSITE" id="PS50055"/>
    </source>
</evidence>
<evidence type="ECO:0000259" key="9">
    <source>
        <dbReference type="PROSITE" id="PS50056"/>
    </source>
</evidence>
<dbReference type="GO" id="GO:0005737">
    <property type="term" value="C:cytoplasm"/>
    <property type="evidence" value="ECO:0007669"/>
    <property type="project" value="TreeGrafter"/>
</dbReference>
<feature type="domain" description="Tyrosine-protein phosphatase" evidence="8">
    <location>
        <begin position="1"/>
        <end position="182"/>
    </location>
</feature>
<dbReference type="OrthoDB" id="9450131at2759"/>
<protein>
    <recommendedName>
        <fullName evidence="3">protein-tyrosine-phosphatase</fullName>
        <ecNumber evidence="3">3.1.3.48</ecNumber>
    </recommendedName>
</protein>
<keyword evidence="5" id="KW-0378">Hydrolase</keyword>
<proteinExistence type="inferred from homology"/>
<name>A0A3P6H784_MESCO</name>
<dbReference type="PROSITE" id="PS50056">
    <property type="entry name" value="TYR_PHOSPHATASE_2"/>
    <property type="match status" value="1"/>
</dbReference>
<dbReference type="PANTHER" id="PTHR46047:SF3">
    <property type="entry name" value="TYROSINE-PROTEIN PHOSPHATASE NON-RECEPTOR TYPE 61F"/>
    <property type="match status" value="1"/>
</dbReference>
<dbReference type="PROSITE" id="PS00383">
    <property type="entry name" value="TYR_PHOSPHATASE_1"/>
    <property type="match status" value="1"/>
</dbReference>
<dbReference type="GO" id="GO:0046426">
    <property type="term" value="P:negative regulation of receptor signaling pathway via JAK-STAT"/>
    <property type="evidence" value="ECO:0007669"/>
    <property type="project" value="TreeGrafter"/>
</dbReference>
<dbReference type="PROSITE" id="PS50055">
    <property type="entry name" value="TYR_PHOSPHATASE_PTP"/>
    <property type="match status" value="1"/>
</dbReference>
<evidence type="ECO:0000256" key="2">
    <source>
        <dbReference type="ARBA" id="ARBA00009701"/>
    </source>
</evidence>
<accession>A0A3P6H784</accession>
<dbReference type="STRING" id="53468.A0A3P6H784"/>
<keyword evidence="4" id="KW-0597">Phosphoprotein</keyword>
<dbReference type="Proteomes" id="UP000267029">
    <property type="component" value="Unassembled WGS sequence"/>
</dbReference>
<evidence type="ECO:0000256" key="1">
    <source>
        <dbReference type="ARBA" id="ARBA00004308"/>
    </source>
</evidence>
<dbReference type="EMBL" id="UXSR01000461">
    <property type="protein sequence ID" value="VDD76640.1"/>
    <property type="molecule type" value="Genomic_DNA"/>
</dbReference>
<evidence type="ECO:0000256" key="7">
    <source>
        <dbReference type="ARBA" id="ARBA00023136"/>
    </source>
</evidence>
<evidence type="ECO:0000313" key="11">
    <source>
        <dbReference type="Proteomes" id="UP000267029"/>
    </source>
</evidence>
<dbReference type="InterPro" id="IPR016130">
    <property type="entry name" value="Tyr_Pase_AS"/>
</dbReference>
<dbReference type="GO" id="GO:0019901">
    <property type="term" value="F:protein kinase binding"/>
    <property type="evidence" value="ECO:0007669"/>
    <property type="project" value="TreeGrafter"/>
</dbReference>
<evidence type="ECO:0000313" key="10">
    <source>
        <dbReference type="EMBL" id="VDD76640.1"/>
    </source>
</evidence>
<evidence type="ECO:0000256" key="6">
    <source>
        <dbReference type="ARBA" id="ARBA00022912"/>
    </source>
</evidence>
<keyword evidence="11" id="KW-1185">Reference proteome</keyword>
<dbReference type="GO" id="GO:0012505">
    <property type="term" value="C:endomembrane system"/>
    <property type="evidence" value="ECO:0007669"/>
    <property type="project" value="UniProtKB-SubCell"/>
</dbReference>
<dbReference type="InterPro" id="IPR000387">
    <property type="entry name" value="Tyr_Pase_dom"/>
</dbReference>
<dbReference type="GO" id="GO:0070373">
    <property type="term" value="P:negative regulation of ERK1 and ERK2 cascade"/>
    <property type="evidence" value="ECO:0007669"/>
    <property type="project" value="TreeGrafter"/>
</dbReference>
<comment type="subcellular location">
    <subcellularLocation>
        <location evidence="1">Endomembrane system</location>
    </subcellularLocation>
</comment>
<dbReference type="PRINTS" id="PR00700">
    <property type="entry name" value="PRTYPHPHTASE"/>
</dbReference>
<dbReference type="InterPro" id="IPR051985">
    <property type="entry name" value="NR_tyrosine_phosphatase"/>
</dbReference>
<dbReference type="GO" id="GO:0004726">
    <property type="term" value="F:non-membrane spanning protein tyrosine phosphatase activity"/>
    <property type="evidence" value="ECO:0007669"/>
    <property type="project" value="TreeGrafter"/>
</dbReference>
<comment type="similarity">
    <text evidence="2">Belongs to the protein-tyrosine phosphatase family. Non-receptor class 1 subfamily.</text>
</comment>
<evidence type="ECO:0000256" key="5">
    <source>
        <dbReference type="ARBA" id="ARBA00022801"/>
    </source>
</evidence>
<evidence type="ECO:0000256" key="3">
    <source>
        <dbReference type="ARBA" id="ARBA00013064"/>
    </source>
</evidence>
<dbReference type="SMART" id="SM00404">
    <property type="entry name" value="PTPc_motif"/>
    <property type="match status" value="1"/>
</dbReference>
<sequence>MESAFAGDYINANFVSVKDFPSRRYILTQGPLLQTAGHFWQMIWDQKCPVIIMLNRHTEKGTVKCFEYFPEHGETLNFPDADFSVTCASDSPKRMYTVRSLKLTNVSTNESRELLHFHYTHWPDFGVPDYSGSMLNFLWDIRRTGALDCPERPCVVHCSAGVGRSGTFVLIDLALAMMDFID</sequence>